<dbReference type="Proteomes" id="UP000579812">
    <property type="component" value="Unassembled WGS sequence"/>
</dbReference>
<comment type="similarity">
    <text evidence="2">Belongs to the tubulin family.</text>
</comment>
<feature type="region of interest" description="Disordered" evidence="7">
    <location>
        <begin position="24"/>
        <end position="81"/>
    </location>
</feature>
<evidence type="ECO:0000256" key="4">
    <source>
        <dbReference type="ARBA" id="ARBA00022701"/>
    </source>
</evidence>
<keyword evidence="3" id="KW-0963">Cytoplasm</keyword>
<dbReference type="EMBL" id="JAAMOB010000001">
    <property type="protein sequence ID" value="KAF4118713.1"/>
    <property type="molecule type" value="Genomic_DNA"/>
</dbReference>
<evidence type="ECO:0000256" key="7">
    <source>
        <dbReference type="SAM" id="MobiDB-lite"/>
    </source>
</evidence>
<dbReference type="GO" id="GO:0007017">
    <property type="term" value="P:microtubule-based process"/>
    <property type="evidence" value="ECO:0007669"/>
    <property type="project" value="InterPro"/>
</dbReference>
<dbReference type="InterPro" id="IPR036525">
    <property type="entry name" value="Tubulin/FtsZ_GTPase_sf"/>
</dbReference>
<name>A0A7J6DH94_9TELE</name>
<dbReference type="GO" id="GO:0005525">
    <property type="term" value="F:GTP binding"/>
    <property type="evidence" value="ECO:0007669"/>
    <property type="project" value="UniProtKB-KW"/>
</dbReference>
<dbReference type="GO" id="GO:0005874">
    <property type="term" value="C:microtubule"/>
    <property type="evidence" value="ECO:0007669"/>
    <property type="project" value="UniProtKB-KW"/>
</dbReference>
<dbReference type="Gene3D" id="3.40.50.1440">
    <property type="entry name" value="Tubulin/FtsZ, GTPase domain"/>
    <property type="match status" value="1"/>
</dbReference>
<dbReference type="GO" id="GO:0005737">
    <property type="term" value="C:cytoplasm"/>
    <property type="evidence" value="ECO:0007669"/>
    <property type="project" value="UniProtKB-SubCell"/>
</dbReference>
<gene>
    <name evidence="9" type="ORF">G5714_000764</name>
</gene>
<keyword evidence="10" id="KW-1185">Reference proteome</keyword>
<keyword evidence="5" id="KW-0547">Nucleotide-binding</keyword>
<evidence type="ECO:0000256" key="3">
    <source>
        <dbReference type="ARBA" id="ARBA00022490"/>
    </source>
</evidence>
<keyword evidence="8" id="KW-0472">Membrane</keyword>
<evidence type="ECO:0000256" key="2">
    <source>
        <dbReference type="ARBA" id="ARBA00009636"/>
    </source>
</evidence>
<keyword evidence="8" id="KW-1133">Transmembrane helix</keyword>
<accession>A0A7J6DH94</accession>
<evidence type="ECO:0000256" key="1">
    <source>
        <dbReference type="ARBA" id="ARBA00004496"/>
    </source>
</evidence>
<dbReference type="InterPro" id="IPR000217">
    <property type="entry name" value="Tubulin"/>
</dbReference>
<protein>
    <submittedName>
        <fullName evidence="9">Uncharacterized protein</fullName>
    </submittedName>
</protein>
<evidence type="ECO:0000313" key="10">
    <source>
        <dbReference type="Proteomes" id="UP000579812"/>
    </source>
</evidence>
<sequence length="201" mass="22612">MENAQTFINRDFPSECSLLHRVRSNPPEPSCVSMKSDQSMGKPIKFKGRHTSTDMRERSNPPEASCVSMKSDQSMGKPIKFKGRQTSSDLRLLHRDRSNPPESSYVSMKGNLSKPCNSILITPFLSTLTALSWWIMKLSMTFASKTYYTNLNRLIGQIVPSITASMFFAGGLNILLTEFQSILVLYPGIHFLLVPYSPLCH</sequence>
<keyword evidence="8" id="KW-0812">Transmembrane</keyword>
<organism evidence="9 10">
    <name type="scientific">Onychostoma macrolepis</name>
    <dbReference type="NCBI Taxonomy" id="369639"/>
    <lineage>
        <taxon>Eukaryota</taxon>
        <taxon>Metazoa</taxon>
        <taxon>Chordata</taxon>
        <taxon>Craniata</taxon>
        <taxon>Vertebrata</taxon>
        <taxon>Euteleostomi</taxon>
        <taxon>Actinopterygii</taxon>
        <taxon>Neopterygii</taxon>
        <taxon>Teleostei</taxon>
        <taxon>Ostariophysi</taxon>
        <taxon>Cypriniformes</taxon>
        <taxon>Cyprinidae</taxon>
        <taxon>Acrossocheilinae</taxon>
        <taxon>Onychostoma</taxon>
    </lineage>
</organism>
<proteinExistence type="inferred from homology"/>
<comment type="caution">
    <text evidence="9">The sequence shown here is derived from an EMBL/GenBank/DDBJ whole genome shotgun (WGS) entry which is preliminary data.</text>
</comment>
<dbReference type="AlphaFoldDB" id="A0A7J6DH94"/>
<feature type="transmembrane region" description="Helical" evidence="8">
    <location>
        <begin position="116"/>
        <end position="135"/>
    </location>
</feature>
<dbReference type="PANTHER" id="PTHR11588">
    <property type="entry name" value="TUBULIN"/>
    <property type="match status" value="1"/>
</dbReference>
<keyword evidence="4" id="KW-0493">Microtubule</keyword>
<feature type="compositionally biased region" description="Basic and acidic residues" evidence="7">
    <location>
        <begin position="51"/>
        <end position="60"/>
    </location>
</feature>
<feature type="transmembrane region" description="Helical" evidence="8">
    <location>
        <begin position="155"/>
        <end position="176"/>
    </location>
</feature>
<evidence type="ECO:0000256" key="6">
    <source>
        <dbReference type="ARBA" id="ARBA00023134"/>
    </source>
</evidence>
<evidence type="ECO:0000256" key="8">
    <source>
        <dbReference type="SAM" id="Phobius"/>
    </source>
</evidence>
<keyword evidence="6" id="KW-0342">GTP-binding</keyword>
<reference evidence="9 10" key="1">
    <citation type="submission" date="2020-04" db="EMBL/GenBank/DDBJ databases">
        <title>Chromosome-level genome assembly of a cyprinid fish Onychostoma macrolepis by integration of Nanopore Sequencing, Bionano and Hi-C technology.</title>
        <authorList>
            <person name="Wang D."/>
        </authorList>
    </citation>
    <scope>NUCLEOTIDE SEQUENCE [LARGE SCALE GENOMIC DNA]</scope>
    <source>
        <strain evidence="9">SWU-2019</strain>
        <tissue evidence="9">Muscle</tissue>
    </source>
</reference>
<comment type="subcellular location">
    <subcellularLocation>
        <location evidence="1">Cytoplasm</location>
    </subcellularLocation>
</comment>
<evidence type="ECO:0000313" key="9">
    <source>
        <dbReference type="EMBL" id="KAF4118713.1"/>
    </source>
</evidence>
<evidence type="ECO:0000256" key="5">
    <source>
        <dbReference type="ARBA" id="ARBA00022741"/>
    </source>
</evidence>